<dbReference type="PANTHER" id="PTHR37833:SF1">
    <property type="entry name" value="SIGNAL PEPTIDE PROTEIN"/>
    <property type="match status" value="1"/>
</dbReference>
<dbReference type="PANTHER" id="PTHR37833">
    <property type="entry name" value="LIPOPROTEIN-RELATED"/>
    <property type="match status" value="1"/>
</dbReference>
<dbReference type="AlphaFoldDB" id="A0A7C5AKA4"/>
<name>A0A7C5AKA4_9BACT</name>
<keyword evidence="1" id="KW-0732">Signal</keyword>
<evidence type="ECO:0000313" key="2">
    <source>
        <dbReference type="EMBL" id="HGZ10846.1"/>
    </source>
</evidence>
<organism evidence="2">
    <name type="scientific">Desulfobacca acetoxidans</name>
    <dbReference type="NCBI Taxonomy" id="60893"/>
    <lineage>
        <taxon>Bacteria</taxon>
        <taxon>Pseudomonadati</taxon>
        <taxon>Thermodesulfobacteriota</taxon>
        <taxon>Desulfobaccia</taxon>
        <taxon>Desulfobaccales</taxon>
        <taxon>Desulfobaccaceae</taxon>
        <taxon>Desulfobacca</taxon>
    </lineage>
</organism>
<feature type="chain" id="PRO_5028094854" evidence="1">
    <location>
        <begin position="32"/>
        <end position="240"/>
    </location>
</feature>
<comment type="caution">
    <text evidence="2">The sequence shown here is derived from an EMBL/GenBank/DDBJ whole genome shotgun (WGS) entry which is preliminary data.</text>
</comment>
<evidence type="ECO:0000256" key="1">
    <source>
        <dbReference type="SAM" id="SignalP"/>
    </source>
</evidence>
<sequence length="240" mass="26677">MTLNACQRGRRLGFFLLALIILTTVSAPVLAGPRAEVPEAVHDFGEVFEDQELRHTFIIRNTGDAPLVIKDIDPDCACTAADYDRSIPPGGQGNIILTIAPFSVLKQFAKHTEVLVNDPERSKITLTMKGWGKPTIEIQPHHIIRFQGDPGGDHRARIRFISHLNIPWEISGATTNIPQFIEFTLTPEVPGKIYVLEVKNKSREASRYQGKIELSTNAMRRPKLVVRVFGDLYPASSSSP</sequence>
<dbReference type="EMBL" id="DTKJ01000014">
    <property type="protein sequence ID" value="HGZ10846.1"/>
    <property type="molecule type" value="Genomic_DNA"/>
</dbReference>
<dbReference type="InterPro" id="IPR011467">
    <property type="entry name" value="DUF1573"/>
</dbReference>
<dbReference type="Gene3D" id="2.60.40.10">
    <property type="entry name" value="Immunoglobulins"/>
    <property type="match status" value="1"/>
</dbReference>
<reference evidence="2" key="1">
    <citation type="journal article" date="2020" name="mSystems">
        <title>Genome- and Community-Level Interaction Insights into Carbon Utilization and Element Cycling Functions of Hydrothermarchaeota in Hydrothermal Sediment.</title>
        <authorList>
            <person name="Zhou Z."/>
            <person name="Liu Y."/>
            <person name="Xu W."/>
            <person name="Pan J."/>
            <person name="Luo Z.H."/>
            <person name="Li M."/>
        </authorList>
    </citation>
    <scope>NUCLEOTIDE SEQUENCE [LARGE SCALE GENOMIC DNA]</scope>
    <source>
        <strain evidence="2">SpSt-853</strain>
    </source>
</reference>
<gene>
    <name evidence="2" type="ORF">ENW48_01345</name>
</gene>
<dbReference type="InterPro" id="IPR013783">
    <property type="entry name" value="Ig-like_fold"/>
</dbReference>
<proteinExistence type="predicted"/>
<accession>A0A7C5AKA4</accession>
<protein>
    <submittedName>
        <fullName evidence="2">DUF1573 domain-containing protein</fullName>
    </submittedName>
</protein>
<dbReference type="Pfam" id="PF07610">
    <property type="entry name" value="DUF1573"/>
    <property type="match status" value="1"/>
</dbReference>
<feature type="signal peptide" evidence="1">
    <location>
        <begin position="1"/>
        <end position="31"/>
    </location>
</feature>